<reference evidence="3" key="1">
    <citation type="journal article" date="2020" name="bioRxiv">
        <title>Hybrid origin of Populus tomentosa Carr. identified through genome sequencing and phylogenomic analysis.</title>
        <authorList>
            <person name="An X."/>
            <person name="Gao K."/>
            <person name="Chen Z."/>
            <person name="Li J."/>
            <person name="Yang X."/>
            <person name="Yang X."/>
            <person name="Zhou J."/>
            <person name="Guo T."/>
            <person name="Zhao T."/>
            <person name="Huang S."/>
            <person name="Miao D."/>
            <person name="Khan W.U."/>
            <person name="Rao P."/>
            <person name="Ye M."/>
            <person name="Lei B."/>
            <person name="Liao W."/>
            <person name="Wang J."/>
            <person name="Ji L."/>
            <person name="Li Y."/>
            <person name="Guo B."/>
            <person name="Mustafa N.S."/>
            <person name="Li S."/>
            <person name="Yun Q."/>
            <person name="Keller S.R."/>
            <person name="Mao J."/>
            <person name="Zhang R."/>
            <person name="Strauss S.H."/>
        </authorList>
    </citation>
    <scope>NUCLEOTIDE SEQUENCE</scope>
    <source>
        <strain evidence="3">GM15</strain>
        <tissue evidence="3">Leaf</tissue>
    </source>
</reference>
<keyword evidence="2" id="KW-0732">Signal</keyword>
<keyword evidence="1" id="KW-0812">Transmembrane</keyword>
<evidence type="ECO:0000256" key="1">
    <source>
        <dbReference type="SAM" id="Phobius"/>
    </source>
</evidence>
<gene>
    <name evidence="3" type="ORF">POTOM_022083</name>
</gene>
<evidence type="ECO:0000256" key="2">
    <source>
        <dbReference type="SAM" id="SignalP"/>
    </source>
</evidence>
<sequence>MATITKFLIALLFFSLLVLQLAEADHDTVVSSNLAASSPPTKIVIAISKSLVASILMISLIVLHLVEADQNMLNLML</sequence>
<feature type="signal peptide" evidence="2">
    <location>
        <begin position="1"/>
        <end position="24"/>
    </location>
</feature>
<keyword evidence="1" id="KW-0472">Membrane</keyword>
<evidence type="ECO:0000313" key="4">
    <source>
        <dbReference type="Proteomes" id="UP000886885"/>
    </source>
</evidence>
<name>A0A8X7ZUZ4_POPTO</name>
<organism evidence="3 4">
    <name type="scientific">Populus tomentosa</name>
    <name type="common">Chinese white poplar</name>
    <dbReference type="NCBI Taxonomy" id="118781"/>
    <lineage>
        <taxon>Eukaryota</taxon>
        <taxon>Viridiplantae</taxon>
        <taxon>Streptophyta</taxon>
        <taxon>Embryophyta</taxon>
        <taxon>Tracheophyta</taxon>
        <taxon>Spermatophyta</taxon>
        <taxon>Magnoliopsida</taxon>
        <taxon>eudicotyledons</taxon>
        <taxon>Gunneridae</taxon>
        <taxon>Pentapetalae</taxon>
        <taxon>rosids</taxon>
        <taxon>fabids</taxon>
        <taxon>Malpighiales</taxon>
        <taxon>Salicaceae</taxon>
        <taxon>Saliceae</taxon>
        <taxon>Populus</taxon>
    </lineage>
</organism>
<evidence type="ECO:0000313" key="3">
    <source>
        <dbReference type="EMBL" id="KAG6774717.1"/>
    </source>
</evidence>
<accession>A0A8X7ZUZ4</accession>
<evidence type="ECO:0008006" key="5">
    <source>
        <dbReference type="Google" id="ProtNLM"/>
    </source>
</evidence>
<dbReference type="Proteomes" id="UP000886885">
    <property type="component" value="Chromosome 5D"/>
</dbReference>
<proteinExistence type="predicted"/>
<protein>
    <recommendedName>
        <fullName evidence="5">Transmembrane protein</fullName>
    </recommendedName>
</protein>
<keyword evidence="4" id="KW-1185">Reference proteome</keyword>
<dbReference type="AlphaFoldDB" id="A0A8X7ZUZ4"/>
<feature type="chain" id="PRO_5036502779" description="Transmembrane protein" evidence="2">
    <location>
        <begin position="25"/>
        <end position="77"/>
    </location>
</feature>
<feature type="transmembrane region" description="Helical" evidence="1">
    <location>
        <begin position="43"/>
        <end position="66"/>
    </location>
</feature>
<comment type="caution">
    <text evidence="3">The sequence shown here is derived from an EMBL/GenBank/DDBJ whole genome shotgun (WGS) entry which is preliminary data.</text>
</comment>
<keyword evidence="1" id="KW-1133">Transmembrane helix</keyword>
<dbReference type="EMBL" id="JAAWWB010000010">
    <property type="protein sequence ID" value="KAG6774717.1"/>
    <property type="molecule type" value="Genomic_DNA"/>
</dbReference>